<sequence length="125" mass="13383">MIGEKPPPPYQALDGMRLSRFPFVCCSYGPSLPLLVPDSLQGPSGSPGFCALPPVLQTCALFGLHWEKRSSRSGRVPPACCPRNLSNEALVGIPGDLRVAKRYRGLMLSELSTAETADVDIVEVG</sequence>
<evidence type="ECO:0000313" key="2">
    <source>
        <dbReference type="Proteomes" id="UP001176941"/>
    </source>
</evidence>
<dbReference type="Proteomes" id="UP001176941">
    <property type="component" value="Chromosome 3"/>
</dbReference>
<gene>
    <name evidence="1" type="ORF">MRATA1EN1_LOCUS19243</name>
</gene>
<protein>
    <submittedName>
        <fullName evidence="1">Uncharacterized protein</fullName>
    </submittedName>
</protein>
<dbReference type="EMBL" id="OX459939">
    <property type="protein sequence ID" value="CAI9170281.1"/>
    <property type="molecule type" value="Genomic_DNA"/>
</dbReference>
<accession>A0ABN8ZDJ5</accession>
<evidence type="ECO:0000313" key="1">
    <source>
        <dbReference type="EMBL" id="CAI9170281.1"/>
    </source>
</evidence>
<organism evidence="1 2">
    <name type="scientific">Rangifer tarandus platyrhynchus</name>
    <name type="common">Svalbard reindeer</name>
    <dbReference type="NCBI Taxonomy" id="3082113"/>
    <lineage>
        <taxon>Eukaryota</taxon>
        <taxon>Metazoa</taxon>
        <taxon>Chordata</taxon>
        <taxon>Craniata</taxon>
        <taxon>Vertebrata</taxon>
        <taxon>Euteleostomi</taxon>
        <taxon>Mammalia</taxon>
        <taxon>Eutheria</taxon>
        <taxon>Laurasiatheria</taxon>
        <taxon>Artiodactyla</taxon>
        <taxon>Ruminantia</taxon>
        <taxon>Pecora</taxon>
        <taxon>Cervidae</taxon>
        <taxon>Odocoileinae</taxon>
        <taxon>Rangifer</taxon>
    </lineage>
</organism>
<reference evidence="1" key="1">
    <citation type="submission" date="2023-04" db="EMBL/GenBank/DDBJ databases">
        <authorList>
            <consortium name="ELIXIR-Norway"/>
        </authorList>
    </citation>
    <scope>NUCLEOTIDE SEQUENCE [LARGE SCALE GENOMIC DNA]</scope>
</reference>
<keyword evidence="2" id="KW-1185">Reference proteome</keyword>
<proteinExistence type="predicted"/>
<name>A0ABN8ZDJ5_RANTA</name>